<protein>
    <submittedName>
        <fullName evidence="2">Arylsulfatase</fullName>
    </submittedName>
</protein>
<dbReference type="RefSeq" id="WP_066886276.1">
    <property type="nucleotide sequence ID" value="NZ_LODL01000035.1"/>
</dbReference>
<dbReference type="Pfam" id="PF06980">
    <property type="entry name" value="DUF1302"/>
    <property type="match status" value="1"/>
</dbReference>
<name>A0A133XFX9_9RHOO</name>
<accession>A0A133XFX9</accession>
<keyword evidence="3" id="KW-1185">Reference proteome</keyword>
<gene>
    <name evidence="2" type="ORF">AT959_18190</name>
</gene>
<comment type="caution">
    <text evidence="2">The sequence shown here is derived from an EMBL/GenBank/DDBJ whole genome shotgun (WGS) entry which is preliminary data.</text>
</comment>
<evidence type="ECO:0000256" key="1">
    <source>
        <dbReference type="SAM" id="SignalP"/>
    </source>
</evidence>
<dbReference type="STRING" id="281362.AT959_18190"/>
<evidence type="ECO:0000313" key="3">
    <source>
        <dbReference type="Proteomes" id="UP000070186"/>
    </source>
</evidence>
<feature type="chain" id="PRO_5007459660" evidence="1">
    <location>
        <begin position="23"/>
        <end position="542"/>
    </location>
</feature>
<dbReference type="Proteomes" id="UP000070186">
    <property type="component" value="Unassembled WGS sequence"/>
</dbReference>
<dbReference type="AlphaFoldDB" id="A0A133XFX9"/>
<dbReference type="InterPro" id="IPR010727">
    <property type="entry name" value="DUF1302"/>
</dbReference>
<reference evidence="2 3" key="1">
    <citation type="submission" date="2015-12" db="EMBL/GenBank/DDBJ databases">
        <title>Nitrous oxide reduction kinetics distinguish bacteria harboring typical versus atypical NosZ.</title>
        <authorList>
            <person name="Yoon S."/>
            <person name="Nissen S."/>
            <person name="Park D."/>
            <person name="Sanford R.A."/>
            <person name="Loeffler F.E."/>
        </authorList>
    </citation>
    <scope>NUCLEOTIDE SEQUENCE [LARGE SCALE GENOMIC DNA]</scope>
    <source>
        <strain evidence="2 3">ATCC BAA-841</strain>
    </source>
</reference>
<evidence type="ECO:0000313" key="2">
    <source>
        <dbReference type="EMBL" id="KXB29847.1"/>
    </source>
</evidence>
<sequence length="542" mass="58896">MTKVFKKTILAALIGYAGSAAAFTFETESISGSFDSTVSFGVGVRGQDPSCNLVAAGASGSGAPTGCTTTAGVGDQGNINYKKGDAFTTYLKGTHELLLKMPDDWKFMGRFSWLRDFSATRTTDFVSAATGPNGYSASQSDAARDDLAFKTRLLDLWVSKEFSLGEQRARVRAGNQVISWGESMFLPGGINQTNSLDIMRLSQPGTQLKEVFLPAPIVSFATGLGNGFNVEAYYQAKWDDSYFPPTGSYWSQLNGLGKGDTAYGIPKRDAKDQGQYGAALRWQPSGTQLNLGVYAMAYHDKVPQLSFANGPEWVFAEDRRLYGISANMPLGDWAVGTELSYRPKDAVSLNPNADGCAANGGRCWVDEKKFQWHLTGLLSMTPGDYGGILKLLGNASTATLMIEGVATYYPKLKKFYNGEPIAAGVWGWGQEFDLGGTAEAVGDKLSAGYNLDFSWVYDGSLIPGWQVIPEIYFFHAVSGRTPNSSALFMEGAKSANFMVNFIQNPANWQLGVNYAKFWGGSRVFDQPYADRDFFGAYVSRNF</sequence>
<organism evidence="2 3">
    <name type="scientific">Dechloromonas denitrificans</name>
    <dbReference type="NCBI Taxonomy" id="281362"/>
    <lineage>
        <taxon>Bacteria</taxon>
        <taxon>Pseudomonadati</taxon>
        <taxon>Pseudomonadota</taxon>
        <taxon>Betaproteobacteria</taxon>
        <taxon>Rhodocyclales</taxon>
        <taxon>Azonexaceae</taxon>
        <taxon>Dechloromonas</taxon>
    </lineage>
</organism>
<dbReference type="EMBL" id="LODL01000035">
    <property type="protein sequence ID" value="KXB29847.1"/>
    <property type="molecule type" value="Genomic_DNA"/>
</dbReference>
<feature type="signal peptide" evidence="1">
    <location>
        <begin position="1"/>
        <end position="22"/>
    </location>
</feature>
<keyword evidence="1" id="KW-0732">Signal</keyword>
<proteinExistence type="predicted"/>